<dbReference type="PANTHER" id="PTHR45080">
    <property type="entry name" value="CONTACTIN 5"/>
    <property type="match status" value="1"/>
</dbReference>
<protein>
    <recommendedName>
        <fullName evidence="8">Ig-like domain-containing protein</fullName>
    </recommendedName>
</protein>
<keyword evidence="4" id="KW-0677">Repeat</keyword>
<dbReference type="InterPro" id="IPR013098">
    <property type="entry name" value="Ig_I-set"/>
</dbReference>
<comment type="subcellular location">
    <subcellularLocation>
        <location evidence="1">Secreted</location>
    </subcellularLocation>
</comment>
<dbReference type="SMART" id="SM00409">
    <property type="entry name" value="IG"/>
    <property type="match status" value="2"/>
</dbReference>
<dbReference type="InterPro" id="IPR050958">
    <property type="entry name" value="Cell_Adh-Cytoskel_Orgn"/>
</dbReference>
<dbReference type="FunFam" id="2.60.40.10:FF:001749">
    <property type="entry name" value="Neural/ectodermal development factor IMP-L2"/>
    <property type="match status" value="1"/>
</dbReference>
<keyword evidence="5" id="KW-1015">Disulfide bond</keyword>
<dbReference type="FunFam" id="2.60.40.10:FF:002402">
    <property type="entry name" value="Zwei Ig domain protein zig-4"/>
    <property type="match status" value="1"/>
</dbReference>
<dbReference type="SUPFAM" id="SSF48726">
    <property type="entry name" value="Immunoglobulin"/>
    <property type="match status" value="2"/>
</dbReference>
<gene>
    <name evidence="9" type="ORF">AB6A40_000128</name>
</gene>
<feature type="signal peptide" evidence="7">
    <location>
        <begin position="1"/>
        <end position="28"/>
    </location>
</feature>
<organism evidence="9 10">
    <name type="scientific">Gnathostoma spinigerum</name>
    <dbReference type="NCBI Taxonomy" id="75299"/>
    <lineage>
        <taxon>Eukaryota</taxon>
        <taxon>Metazoa</taxon>
        <taxon>Ecdysozoa</taxon>
        <taxon>Nematoda</taxon>
        <taxon>Chromadorea</taxon>
        <taxon>Rhabditida</taxon>
        <taxon>Spirurina</taxon>
        <taxon>Gnathostomatomorpha</taxon>
        <taxon>Gnathostomatoidea</taxon>
        <taxon>Gnathostomatidae</taxon>
        <taxon>Gnathostoma</taxon>
    </lineage>
</organism>
<evidence type="ECO:0000256" key="2">
    <source>
        <dbReference type="ARBA" id="ARBA00022525"/>
    </source>
</evidence>
<accession>A0ABD6E5Q4</accession>
<keyword evidence="3 7" id="KW-0732">Signal</keyword>
<feature type="domain" description="Ig-like" evidence="8">
    <location>
        <begin position="177"/>
        <end position="251"/>
    </location>
</feature>
<dbReference type="InterPro" id="IPR003599">
    <property type="entry name" value="Ig_sub"/>
</dbReference>
<evidence type="ECO:0000256" key="1">
    <source>
        <dbReference type="ARBA" id="ARBA00004613"/>
    </source>
</evidence>
<keyword evidence="10" id="KW-1185">Reference proteome</keyword>
<dbReference type="EMBL" id="JBGFUD010000029">
    <property type="protein sequence ID" value="MFH4973419.1"/>
    <property type="molecule type" value="Genomic_DNA"/>
</dbReference>
<comment type="caution">
    <text evidence="9">The sequence shown here is derived from an EMBL/GenBank/DDBJ whole genome shotgun (WGS) entry which is preliminary data.</text>
</comment>
<keyword evidence="6" id="KW-0393">Immunoglobulin domain</keyword>
<dbReference type="Proteomes" id="UP001608902">
    <property type="component" value="Unassembled WGS sequence"/>
</dbReference>
<evidence type="ECO:0000256" key="5">
    <source>
        <dbReference type="ARBA" id="ARBA00023157"/>
    </source>
</evidence>
<proteinExistence type="predicted"/>
<dbReference type="InterPro" id="IPR007110">
    <property type="entry name" value="Ig-like_dom"/>
</dbReference>
<dbReference type="Gene3D" id="2.60.40.10">
    <property type="entry name" value="Immunoglobulins"/>
    <property type="match status" value="2"/>
</dbReference>
<evidence type="ECO:0000256" key="3">
    <source>
        <dbReference type="ARBA" id="ARBA00022729"/>
    </source>
</evidence>
<evidence type="ECO:0000256" key="6">
    <source>
        <dbReference type="ARBA" id="ARBA00023319"/>
    </source>
</evidence>
<dbReference type="Pfam" id="PF13927">
    <property type="entry name" value="Ig_3"/>
    <property type="match status" value="1"/>
</dbReference>
<dbReference type="SMART" id="SM00408">
    <property type="entry name" value="IGc2"/>
    <property type="match status" value="2"/>
</dbReference>
<feature type="chain" id="PRO_5044827696" description="Ig-like domain-containing protein" evidence="7">
    <location>
        <begin position="29"/>
        <end position="272"/>
    </location>
</feature>
<dbReference type="PANTHER" id="PTHR45080:SF8">
    <property type="entry name" value="IG-LIKE DOMAIN-CONTAINING PROTEIN"/>
    <property type="match status" value="1"/>
</dbReference>
<dbReference type="PROSITE" id="PS50835">
    <property type="entry name" value="IG_LIKE"/>
    <property type="match status" value="2"/>
</dbReference>
<keyword evidence="2" id="KW-0964">Secreted</keyword>
<dbReference type="InterPro" id="IPR003598">
    <property type="entry name" value="Ig_sub2"/>
</dbReference>
<evidence type="ECO:0000256" key="7">
    <source>
        <dbReference type="SAM" id="SignalP"/>
    </source>
</evidence>
<evidence type="ECO:0000259" key="8">
    <source>
        <dbReference type="PROSITE" id="PS50835"/>
    </source>
</evidence>
<evidence type="ECO:0000256" key="4">
    <source>
        <dbReference type="ARBA" id="ARBA00022737"/>
    </source>
</evidence>
<reference evidence="9 10" key="1">
    <citation type="submission" date="2024-08" db="EMBL/GenBank/DDBJ databases">
        <title>Gnathostoma spinigerum genome.</title>
        <authorList>
            <person name="Gonzalez-Bertolin B."/>
            <person name="Monzon S."/>
            <person name="Zaballos A."/>
            <person name="Jimenez P."/>
            <person name="Dekumyoy P."/>
            <person name="Varona S."/>
            <person name="Cuesta I."/>
            <person name="Sumanam S."/>
            <person name="Adisakwattana P."/>
            <person name="Gasser R.B."/>
            <person name="Hernandez-Gonzalez A."/>
            <person name="Young N.D."/>
            <person name="Perteguer M.J."/>
        </authorList>
    </citation>
    <scope>NUCLEOTIDE SEQUENCE [LARGE SCALE GENOMIC DNA]</scope>
    <source>
        <strain evidence="9">AL3</strain>
        <tissue evidence="9">Liver</tissue>
    </source>
</reference>
<dbReference type="Pfam" id="PF07679">
    <property type="entry name" value="I-set"/>
    <property type="match status" value="1"/>
</dbReference>
<dbReference type="InterPro" id="IPR013783">
    <property type="entry name" value="Ig-like_fold"/>
</dbReference>
<dbReference type="InterPro" id="IPR036179">
    <property type="entry name" value="Ig-like_dom_sf"/>
</dbReference>
<feature type="domain" description="Ig-like" evidence="8">
    <location>
        <begin position="60"/>
        <end position="162"/>
    </location>
</feature>
<dbReference type="AlphaFoldDB" id="A0ABD6E5Q4"/>
<evidence type="ECO:0000313" key="10">
    <source>
        <dbReference type="Proteomes" id="UP001608902"/>
    </source>
</evidence>
<evidence type="ECO:0000313" key="9">
    <source>
        <dbReference type="EMBL" id="MFH4973419.1"/>
    </source>
</evidence>
<dbReference type="GO" id="GO:0005576">
    <property type="term" value="C:extracellular region"/>
    <property type="evidence" value="ECO:0007669"/>
    <property type="project" value="UniProtKB-SubCell"/>
</dbReference>
<name>A0ABD6E5Q4_9BILA</name>
<sequence>MPSSTIIMLQMLRFSTVILSILIRPTFTQTFTTQFPQNAVQKEMATLSEKLDADQLSESPFVRFTKLPEAVALRAGESLELACEAIGVPPPVISWTLNGKLHVTNNDFNIFEKLHNIGLKTVQSGVTASKIIAPCVTKKHQGIYKCIASNGHKSIETQTNVKIIGISKCSTLEPSRPIINMWTDGRFERSGAAAQLFCRSYGSPKPQITWYDEDKNLLNHNSNFQVLSNGDLMIYNAQWADLGVYTCVASNKYGEDRVPVFFYPTEPEKEER</sequence>